<keyword evidence="1" id="KW-0472">Membrane</keyword>
<feature type="transmembrane region" description="Helical" evidence="1">
    <location>
        <begin position="281"/>
        <end position="306"/>
    </location>
</feature>
<reference evidence="3 4" key="1">
    <citation type="submission" date="2020-08" db="EMBL/GenBank/DDBJ databases">
        <title>Plant Genome Project.</title>
        <authorList>
            <person name="Zhang R.-G."/>
        </authorList>
    </citation>
    <scope>NUCLEOTIDE SEQUENCE [LARGE SCALE GENOMIC DNA]</scope>
    <source>
        <tissue evidence="3">Rhizome</tissue>
    </source>
</reference>
<sequence length="604" mass="66465">MSDLWPEEGEPKSLFYPCPSPRSPTWRVFRTWRPLPRGKSSMKPHSRCCSIDRIHYRLLQSPPDALVPSSLVHHHNRIRISSEGNRDSAAETSDLAQSISLHEQPNQAISFLCAGQQFKSLSLSPSVLSSAIAATISRKMHVTDLRKMNVTLAKDLYKPEEDECHIKWERKCRLALEEYRLAKRGSPPTRVSESQPPAHSWWLVQPPASGLWPEIPPAAVAPRNAASGVLEVGNAPSCVLAAGIAASRVLVDGNTDSRVLAVEKAAALRVRIHELSTNSQFLLCIILFMANQLILFFLGLLAGLVAHPSVALASSPELYWKTALPNTPIPSCIRDLLHPPEPSPGLWTSSESEEEAVIPGVSSIYYNAANVAQLRDKSSRSLFFREKDLFPGATFDLQFKRSIPKHADLLPRRVADALPFSSNKLPDVLALLSVDPNSKEAREMSATLERCERTANARETKHCATSIESMVDFAVSALATDYVSAVSTVANATAAAAMQRYVVEGFERMGGEGLGVFCHAEPYAYVVFHCHAVGKRMMREYAVSLKGSGGSRVEAIAVCHLDTTSWNPQHVMLQVLQVKPGSAEPVCHFLPSDHVLWTPRQQML</sequence>
<dbReference type="Proteomes" id="UP000734854">
    <property type="component" value="Unassembled WGS sequence"/>
</dbReference>
<protein>
    <recommendedName>
        <fullName evidence="2">BURP domain-containing protein</fullName>
    </recommendedName>
</protein>
<dbReference type="SMART" id="SM01045">
    <property type="entry name" value="BURP"/>
    <property type="match status" value="1"/>
</dbReference>
<keyword evidence="1" id="KW-0812">Transmembrane</keyword>
<dbReference type="PROSITE" id="PS51277">
    <property type="entry name" value="BURP"/>
    <property type="match status" value="1"/>
</dbReference>
<dbReference type="EMBL" id="JACMSC010000005">
    <property type="protein sequence ID" value="KAG6520047.1"/>
    <property type="molecule type" value="Genomic_DNA"/>
</dbReference>
<evidence type="ECO:0000256" key="1">
    <source>
        <dbReference type="SAM" id="Phobius"/>
    </source>
</evidence>
<comment type="caution">
    <text evidence="3">The sequence shown here is derived from an EMBL/GenBank/DDBJ whole genome shotgun (WGS) entry which is preliminary data.</text>
</comment>
<keyword evidence="4" id="KW-1185">Reference proteome</keyword>
<accession>A0A8J5LA07</accession>
<dbReference type="InterPro" id="IPR044816">
    <property type="entry name" value="BURP"/>
</dbReference>
<gene>
    <name evidence="3" type="ORF">ZIOFF_017077</name>
</gene>
<name>A0A8J5LA07_ZINOF</name>
<dbReference type="PANTHER" id="PTHR31236:SF2">
    <property type="entry name" value="BURP DOMAIN PROTEIN RD22"/>
    <property type="match status" value="1"/>
</dbReference>
<evidence type="ECO:0000313" key="3">
    <source>
        <dbReference type="EMBL" id="KAG6520047.1"/>
    </source>
</evidence>
<dbReference type="Pfam" id="PF03181">
    <property type="entry name" value="BURP"/>
    <property type="match status" value="1"/>
</dbReference>
<evidence type="ECO:0000313" key="4">
    <source>
        <dbReference type="Proteomes" id="UP000734854"/>
    </source>
</evidence>
<dbReference type="InterPro" id="IPR004873">
    <property type="entry name" value="BURP_dom"/>
</dbReference>
<evidence type="ECO:0000259" key="2">
    <source>
        <dbReference type="PROSITE" id="PS51277"/>
    </source>
</evidence>
<proteinExistence type="predicted"/>
<dbReference type="AlphaFoldDB" id="A0A8J5LA07"/>
<keyword evidence="1" id="KW-1133">Transmembrane helix</keyword>
<dbReference type="PANTHER" id="PTHR31236">
    <property type="entry name" value="BURP DOMAIN PROTEIN USPL1-LIKE"/>
    <property type="match status" value="1"/>
</dbReference>
<organism evidence="3 4">
    <name type="scientific">Zingiber officinale</name>
    <name type="common">Ginger</name>
    <name type="synonym">Amomum zingiber</name>
    <dbReference type="NCBI Taxonomy" id="94328"/>
    <lineage>
        <taxon>Eukaryota</taxon>
        <taxon>Viridiplantae</taxon>
        <taxon>Streptophyta</taxon>
        <taxon>Embryophyta</taxon>
        <taxon>Tracheophyta</taxon>
        <taxon>Spermatophyta</taxon>
        <taxon>Magnoliopsida</taxon>
        <taxon>Liliopsida</taxon>
        <taxon>Zingiberales</taxon>
        <taxon>Zingiberaceae</taxon>
        <taxon>Zingiber</taxon>
    </lineage>
</organism>
<feature type="domain" description="BURP" evidence="2">
    <location>
        <begin position="383"/>
        <end position="600"/>
    </location>
</feature>